<dbReference type="EMBL" id="JBHFFA010000001">
    <property type="protein sequence ID" value="KAL2653281.1"/>
    <property type="molecule type" value="Genomic_DNA"/>
</dbReference>
<organism evidence="1 2">
    <name type="scientific">Riccia fluitans</name>
    <dbReference type="NCBI Taxonomy" id="41844"/>
    <lineage>
        <taxon>Eukaryota</taxon>
        <taxon>Viridiplantae</taxon>
        <taxon>Streptophyta</taxon>
        <taxon>Embryophyta</taxon>
        <taxon>Marchantiophyta</taxon>
        <taxon>Marchantiopsida</taxon>
        <taxon>Marchantiidae</taxon>
        <taxon>Marchantiales</taxon>
        <taxon>Ricciaceae</taxon>
        <taxon>Riccia</taxon>
    </lineage>
</organism>
<comment type="caution">
    <text evidence="1">The sequence shown here is derived from an EMBL/GenBank/DDBJ whole genome shotgun (WGS) entry which is preliminary data.</text>
</comment>
<dbReference type="AlphaFoldDB" id="A0ABD1ZPA9"/>
<protein>
    <submittedName>
        <fullName evidence="1">Uncharacterized protein</fullName>
    </submittedName>
</protein>
<keyword evidence="2" id="KW-1185">Reference proteome</keyword>
<proteinExistence type="predicted"/>
<name>A0ABD1ZPA9_9MARC</name>
<gene>
    <name evidence="1" type="ORF">R1flu_021409</name>
</gene>
<evidence type="ECO:0000313" key="1">
    <source>
        <dbReference type="EMBL" id="KAL2653281.1"/>
    </source>
</evidence>
<accession>A0ABD1ZPA9</accession>
<dbReference type="Proteomes" id="UP001605036">
    <property type="component" value="Unassembled WGS sequence"/>
</dbReference>
<evidence type="ECO:0000313" key="2">
    <source>
        <dbReference type="Proteomes" id="UP001605036"/>
    </source>
</evidence>
<reference evidence="1 2" key="1">
    <citation type="submission" date="2024-09" db="EMBL/GenBank/DDBJ databases">
        <title>Chromosome-scale assembly of Riccia fluitans.</title>
        <authorList>
            <person name="Paukszto L."/>
            <person name="Sawicki J."/>
            <person name="Karawczyk K."/>
            <person name="Piernik-Szablinska J."/>
            <person name="Szczecinska M."/>
            <person name="Mazdziarz M."/>
        </authorList>
    </citation>
    <scope>NUCLEOTIDE SEQUENCE [LARGE SCALE GENOMIC DNA]</scope>
    <source>
        <strain evidence="1">Rf_01</strain>
        <tissue evidence="1">Aerial parts of the thallus</tissue>
    </source>
</reference>
<sequence>MAQEERNNRRSGGGGESATQYSDRYFFTILRGSRELHHGELPLKEGEACYSNWTGREWNWWTFGLLSLTGKGLSLHVVSTGHRVVPVPADVLELQRLPSRLHYANQLVLLSR</sequence>